<dbReference type="Gene3D" id="1.10.3470.10">
    <property type="entry name" value="ABC transporter involved in vitamin B12 uptake, BtuC"/>
    <property type="match status" value="1"/>
</dbReference>
<dbReference type="Pfam" id="PF01032">
    <property type="entry name" value="FecCD"/>
    <property type="match status" value="1"/>
</dbReference>
<evidence type="ECO:0000256" key="4">
    <source>
        <dbReference type="ARBA" id="ARBA00022475"/>
    </source>
</evidence>
<dbReference type="CDD" id="cd06550">
    <property type="entry name" value="TM_ABC_iron-siderophores_like"/>
    <property type="match status" value="1"/>
</dbReference>
<evidence type="ECO:0000256" key="5">
    <source>
        <dbReference type="ARBA" id="ARBA00022692"/>
    </source>
</evidence>
<reference evidence="9 10" key="1">
    <citation type="submission" date="2020-02" db="EMBL/GenBank/DDBJ databases">
        <title>A complete genome of a marine bacterium Vibrio sp. ZWAL4003 isolated from the mangrove sediment with the ability to degrade polysaccharides.</title>
        <authorList>
            <person name="Wu J."/>
            <person name="Qu W."/>
            <person name="Zeng R."/>
        </authorList>
    </citation>
    <scope>NUCLEOTIDE SEQUENCE [LARGE SCALE GENOMIC DNA]</scope>
    <source>
        <strain evidence="9 10">ZWAL4003</strain>
    </source>
</reference>
<organism evidence="9 10">
    <name type="scientific">Vibrio ziniensis</name>
    <dbReference type="NCBI Taxonomy" id="2711221"/>
    <lineage>
        <taxon>Bacteria</taxon>
        <taxon>Pseudomonadati</taxon>
        <taxon>Pseudomonadota</taxon>
        <taxon>Gammaproteobacteria</taxon>
        <taxon>Vibrionales</taxon>
        <taxon>Vibrionaceae</taxon>
        <taxon>Vibrio</taxon>
    </lineage>
</organism>
<keyword evidence="3" id="KW-0813">Transport</keyword>
<evidence type="ECO:0000256" key="7">
    <source>
        <dbReference type="ARBA" id="ARBA00023136"/>
    </source>
</evidence>
<keyword evidence="10" id="KW-1185">Reference proteome</keyword>
<feature type="transmembrane region" description="Helical" evidence="8">
    <location>
        <begin position="325"/>
        <end position="345"/>
    </location>
</feature>
<feature type="transmembrane region" description="Helical" evidence="8">
    <location>
        <begin position="295"/>
        <end position="313"/>
    </location>
</feature>
<name>A0A6G7CL32_9VIBR</name>
<evidence type="ECO:0000313" key="9">
    <source>
        <dbReference type="EMBL" id="QIH42753.1"/>
    </source>
</evidence>
<feature type="transmembrane region" description="Helical" evidence="8">
    <location>
        <begin position="29"/>
        <end position="47"/>
    </location>
</feature>
<accession>A0A6G7CL32</accession>
<feature type="transmembrane region" description="Helical" evidence="8">
    <location>
        <begin position="138"/>
        <end position="157"/>
    </location>
</feature>
<evidence type="ECO:0000256" key="6">
    <source>
        <dbReference type="ARBA" id="ARBA00022989"/>
    </source>
</evidence>
<feature type="transmembrane region" description="Helical" evidence="8">
    <location>
        <begin position="169"/>
        <end position="189"/>
    </location>
</feature>
<dbReference type="GO" id="GO:0033214">
    <property type="term" value="P:siderophore-iron import into cell"/>
    <property type="evidence" value="ECO:0007669"/>
    <property type="project" value="TreeGrafter"/>
</dbReference>
<dbReference type="EMBL" id="CP049331">
    <property type="protein sequence ID" value="QIH42753.1"/>
    <property type="molecule type" value="Genomic_DNA"/>
</dbReference>
<proteinExistence type="inferred from homology"/>
<feature type="transmembrane region" description="Helical" evidence="8">
    <location>
        <begin position="114"/>
        <end position="132"/>
    </location>
</feature>
<evidence type="ECO:0000256" key="1">
    <source>
        <dbReference type="ARBA" id="ARBA00004651"/>
    </source>
</evidence>
<sequence length="351" mass="37079">MSKVLNSAVLSDQLIQFKGVTVRYSRREWLFVGGAIIALVLMSLYLLTVGSFPLTFEKLFAVLLGQTNEPIAERIVWNIRLPKVVTALFVGIALGVSGAVFQSVSKNALGSPDIIGFTTGAASGALIQIIVFQNSAQAVMLSAVLGGMVTAVVVYLLSRKHGVVGGYRLILIGIGIGSILNALNGLMLVKGNLDQAVIANLWLAGSLNARNWNHAIPVMIGVFIIVPIVIYKARTLHLLEMGDDMAAQIGVSVERERLVMTFLSVALAALAVAAAGPIGFIALSAPQLVIRILRVGHIPVAASAVMGAGLLLVADMVSQTKPFGFNLPIGQLTSLVGGAYLLWLLTRSKSF</sequence>
<keyword evidence="6 8" id="KW-1133">Transmembrane helix</keyword>
<feature type="transmembrane region" description="Helical" evidence="8">
    <location>
        <begin position="258"/>
        <end position="283"/>
    </location>
</feature>
<feature type="transmembrane region" description="Helical" evidence="8">
    <location>
        <begin position="84"/>
        <end position="102"/>
    </location>
</feature>
<keyword evidence="5 8" id="KW-0812">Transmembrane</keyword>
<comment type="subcellular location">
    <subcellularLocation>
        <location evidence="1">Cell membrane</location>
        <topology evidence="1">Multi-pass membrane protein</topology>
    </subcellularLocation>
</comment>
<gene>
    <name evidence="9" type="ORF">G5S32_12505</name>
</gene>
<dbReference type="Proteomes" id="UP000503003">
    <property type="component" value="Chromosome 1"/>
</dbReference>
<keyword evidence="7 8" id="KW-0472">Membrane</keyword>
<dbReference type="KEGG" id="vzi:G5S32_12505"/>
<comment type="similarity">
    <text evidence="2">Belongs to the binding-protein-dependent transport system permease family. FecCD subfamily.</text>
</comment>
<dbReference type="AlphaFoldDB" id="A0A6G7CL32"/>
<dbReference type="GO" id="GO:0022857">
    <property type="term" value="F:transmembrane transporter activity"/>
    <property type="evidence" value="ECO:0007669"/>
    <property type="project" value="InterPro"/>
</dbReference>
<evidence type="ECO:0000256" key="3">
    <source>
        <dbReference type="ARBA" id="ARBA00022448"/>
    </source>
</evidence>
<protein>
    <submittedName>
        <fullName evidence="9">Iron chelate uptake ABC transporter family permease subunit</fullName>
    </submittedName>
</protein>
<evidence type="ECO:0000256" key="8">
    <source>
        <dbReference type="SAM" id="Phobius"/>
    </source>
</evidence>
<dbReference type="InterPro" id="IPR000522">
    <property type="entry name" value="ABC_transptr_permease_BtuC"/>
</dbReference>
<keyword evidence="4" id="KW-1003">Cell membrane</keyword>
<dbReference type="PANTHER" id="PTHR30472:SF24">
    <property type="entry name" value="FERRIC ENTEROBACTIN TRANSPORT SYSTEM PERMEASE PROTEIN FEPG"/>
    <property type="match status" value="1"/>
</dbReference>
<dbReference type="RefSeq" id="WP_165312308.1">
    <property type="nucleotide sequence ID" value="NZ_CP049331.1"/>
</dbReference>
<dbReference type="GO" id="GO:0005886">
    <property type="term" value="C:plasma membrane"/>
    <property type="evidence" value="ECO:0007669"/>
    <property type="project" value="UniProtKB-SubCell"/>
</dbReference>
<dbReference type="PANTHER" id="PTHR30472">
    <property type="entry name" value="FERRIC ENTEROBACTIN TRANSPORT SYSTEM PERMEASE PROTEIN"/>
    <property type="match status" value="1"/>
</dbReference>
<evidence type="ECO:0000256" key="2">
    <source>
        <dbReference type="ARBA" id="ARBA00007935"/>
    </source>
</evidence>
<feature type="transmembrane region" description="Helical" evidence="8">
    <location>
        <begin position="212"/>
        <end position="231"/>
    </location>
</feature>
<evidence type="ECO:0000313" key="10">
    <source>
        <dbReference type="Proteomes" id="UP000503003"/>
    </source>
</evidence>
<dbReference type="SUPFAM" id="SSF81345">
    <property type="entry name" value="ABC transporter involved in vitamin B12 uptake, BtuC"/>
    <property type="match status" value="1"/>
</dbReference>
<dbReference type="InterPro" id="IPR037294">
    <property type="entry name" value="ABC_BtuC-like"/>
</dbReference>